<reference evidence="1" key="2">
    <citation type="submission" date="2020-11" db="EMBL/GenBank/DDBJ databases">
        <authorList>
            <person name="McCartney M.A."/>
            <person name="Auch B."/>
            <person name="Kono T."/>
            <person name="Mallez S."/>
            <person name="Becker A."/>
            <person name="Gohl D.M."/>
            <person name="Silverstein K.A.T."/>
            <person name="Koren S."/>
            <person name="Bechman K.B."/>
            <person name="Herman A."/>
            <person name="Abrahante J.E."/>
            <person name="Garbe J."/>
        </authorList>
    </citation>
    <scope>NUCLEOTIDE SEQUENCE</scope>
    <source>
        <strain evidence="1">Duluth1</strain>
        <tissue evidence="1">Whole animal</tissue>
    </source>
</reference>
<dbReference type="SUPFAM" id="SSF48576">
    <property type="entry name" value="Terpenoid synthases"/>
    <property type="match status" value="1"/>
</dbReference>
<keyword evidence="2" id="KW-1185">Reference proteome</keyword>
<sequence length="92" mass="10447">MFFLQVVELVSMAIGDMMSDEFTSLRDRNGKGVLPEGVTFSCWERQTFLQSGSLLSRGCWSAMERAGYNEQVQMAAEEFGKNIAYARQVLFF</sequence>
<proteinExistence type="predicted"/>
<dbReference type="AlphaFoldDB" id="A0A9D4HX07"/>
<dbReference type="Proteomes" id="UP000828390">
    <property type="component" value="Unassembled WGS sequence"/>
</dbReference>
<evidence type="ECO:0000313" key="2">
    <source>
        <dbReference type="Proteomes" id="UP000828390"/>
    </source>
</evidence>
<gene>
    <name evidence="1" type="ORF">DPMN_042498</name>
</gene>
<name>A0A9D4HX07_DREPO</name>
<reference evidence="1" key="1">
    <citation type="journal article" date="2019" name="bioRxiv">
        <title>The Genome of the Zebra Mussel, Dreissena polymorpha: A Resource for Invasive Species Research.</title>
        <authorList>
            <person name="McCartney M.A."/>
            <person name="Auch B."/>
            <person name="Kono T."/>
            <person name="Mallez S."/>
            <person name="Zhang Y."/>
            <person name="Obille A."/>
            <person name="Becker A."/>
            <person name="Abrahante J.E."/>
            <person name="Garbe J."/>
            <person name="Badalamenti J.P."/>
            <person name="Herman A."/>
            <person name="Mangelson H."/>
            <person name="Liachko I."/>
            <person name="Sullivan S."/>
            <person name="Sone E.D."/>
            <person name="Koren S."/>
            <person name="Silverstein K.A.T."/>
            <person name="Beckman K.B."/>
            <person name="Gohl D.M."/>
        </authorList>
    </citation>
    <scope>NUCLEOTIDE SEQUENCE</scope>
    <source>
        <strain evidence="1">Duluth1</strain>
        <tissue evidence="1">Whole animal</tissue>
    </source>
</reference>
<evidence type="ECO:0000313" key="1">
    <source>
        <dbReference type="EMBL" id="KAH3735937.1"/>
    </source>
</evidence>
<protein>
    <submittedName>
        <fullName evidence="1">Uncharacterized protein</fullName>
    </submittedName>
</protein>
<dbReference type="Gene3D" id="1.10.600.10">
    <property type="entry name" value="Farnesyl Diphosphate Synthase"/>
    <property type="match status" value="1"/>
</dbReference>
<accession>A0A9D4HX07</accession>
<dbReference type="InterPro" id="IPR008949">
    <property type="entry name" value="Isoprenoid_synthase_dom_sf"/>
</dbReference>
<comment type="caution">
    <text evidence="1">The sequence shown here is derived from an EMBL/GenBank/DDBJ whole genome shotgun (WGS) entry which is preliminary data.</text>
</comment>
<organism evidence="1 2">
    <name type="scientific">Dreissena polymorpha</name>
    <name type="common">Zebra mussel</name>
    <name type="synonym">Mytilus polymorpha</name>
    <dbReference type="NCBI Taxonomy" id="45954"/>
    <lineage>
        <taxon>Eukaryota</taxon>
        <taxon>Metazoa</taxon>
        <taxon>Spiralia</taxon>
        <taxon>Lophotrochozoa</taxon>
        <taxon>Mollusca</taxon>
        <taxon>Bivalvia</taxon>
        <taxon>Autobranchia</taxon>
        <taxon>Heteroconchia</taxon>
        <taxon>Euheterodonta</taxon>
        <taxon>Imparidentia</taxon>
        <taxon>Neoheterodontei</taxon>
        <taxon>Myida</taxon>
        <taxon>Dreissenoidea</taxon>
        <taxon>Dreissenidae</taxon>
        <taxon>Dreissena</taxon>
    </lineage>
</organism>
<dbReference type="EMBL" id="JAIWYP010000011">
    <property type="protein sequence ID" value="KAH3735937.1"/>
    <property type="molecule type" value="Genomic_DNA"/>
</dbReference>